<gene>
    <name evidence="13" type="ORF">SAMN04488522_103166</name>
</gene>
<dbReference type="InterPro" id="IPR008969">
    <property type="entry name" value="CarboxyPept-like_regulatory"/>
</dbReference>
<dbReference type="Pfam" id="PF07715">
    <property type="entry name" value="Plug"/>
    <property type="match status" value="1"/>
</dbReference>
<dbReference type="Gene3D" id="2.60.40.1120">
    <property type="entry name" value="Carboxypeptidase-like, regulatory domain"/>
    <property type="match status" value="1"/>
</dbReference>
<keyword evidence="3 8" id="KW-1134">Transmembrane beta strand</keyword>
<keyword evidence="10" id="KW-0732">Signal</keyword>
<dbReference type="SUPFAM" id="SSF56935">
    <property type="entry name" value="Porins"/>
    <property type="match status" value="1"/>
</dbReference>
<feature type="chain" id="PRO_5012296369" evidence="10">
    <location>
        <begin position="21"/>
        <end position="1074"/>
    </location>
</feature>
<feature type="signal peptide" evidence="10">
    <location>
        <begin position="1"/>
        <end position="20"/>
    </location>
</feature>
<dbReference type="AlphaFoldDB" id="A0A1M5DC04"/>
<proteinExistence type="inferred from homology"/>
<dbReference type="InterPro" id="IPR039426">
    <property type="entry name" value="TonB-dep_rcpt-like"/>
</dbReference>
<keyword evidence="2 8" id="KW-0813">Transport</keyword>
<dbReference type="Proteomes" id="UP000184287">
    <property type="component" value="Unassembled WGS sequence"/>
</dbReference>
<dbReference type="SUPFAM" id="SSF49464">
    <property type="entry name" value="Carboxypeptidase regulatory domain-like"/>
    <property type="match status" value="1"/>
</dbReference>
<dbReference type="InterPro" id="IPR000531">
    <property type="entry name" value="Beta-barrel_TonB"/>
</dbReference>
<organism evidence="13 14">
    <name type="scientific">Pedobacter caeni</name>
    <dbReference type="NCBI Taxonomy" id="288992"/>
    <lineage>
        <taxon>Bacteria</taxon>
        <taxon>Pseudomonadati</taxon>
        <taxon>Bacteroidota</taxon>
        <taxon>Sphingobacteriia</taxon>
        <taxon>Sphingobacteriales</taxon>
        <taxon>Sphingobacteriaceae</taxon>
        <taxon>Pedobacter</taxon>
    </lineage>
</organism>
<evidence type="ECO:0000313" key="13">
    <source>
        <dbReference type="EMBL" id="SHF64487.1"/>
    </source>
</evidence>
<keyword evidence="14" id="KW-1185">Reference proteome</keyword>
<keyword evidence="7 8" id="KW-0998">Cell outer membrane</keyword>
<feature type="domain" description="TonB-dependent receptor-like beta-barrel" evidence="11">
    <location>
        <begin position="473"/>
        <end position="886"/>
    </location>
</feature>
<dbReference type="STRING" id="288992.SAMN04488522_103166"/>
<dbReference type="Pfam" id="PF00593">
    <property type="entry name" value="TonB_dep_Rec_b-barrel"/>
    <property type="match status" value="1"/>
</dbReference>
<feature type="domain" description="TonB-dependent receptor plug" evidence="12">
    <location>
        <begin position="116"/>
        <end position="241"/>
    </location>
</feature>
<dbReference type="NCBIfam" id="TIGR04057">
    <property type="entry name" value="SusC_RagA_signa"/>
    <property type="match status" value="1"/>
</dbReference>
<evidence type="ECO:0000256" key="1">
    <source>
        <dbReference type="ARBA" id="ARBA00004571"/>
    </source>
</evidence>
<dbReference type="PROSITE" id="PS52016">
    <property type="entry name" value="TONB_DEPENDENT_REC_3"/>
    <property type="match status" value="1"/>
</dbReference>
<dbReference type="Gene3D" id="2.170.130.10">
    <property type="entry name" value="TonB-dependent receptor, plug domain"/>
    <property type="match status" value="1"/>
</dbReference>
<evidence type="ECO:0000256" key="4">
    <source>
        <dbReference type="ARBA" id="ARBA00022692"/>
    </source>
</evidence>
<keyword evidence="4 8" id="KW-0812">Transmembrane</keyword>
<accession>A0A1M5DC04</accession>
<dbReference type="OrthoDB" id="9768177at2"/>
<protein>
    <submittedName>
        <fullName evidence="13">TonB-linked outer membrane protein, SusC/RagA family</fullName>
    </submittedName>
</protein>
<reference evidence="14" key="1">
    <citation type="submission" date="2016-11" db="EMBL/GenBank/DDBJ databases">
        <authorList>
            <person name="Varghese N."/>
            <person name="Submissions S."/>
        </authorList>
    </citation>
    <scope>NUCLEOTIDE SEQUENCE [LARGE SCALE GENOMIC DNA]</scope>
    <source>
        <strain evidence="14">DSM 16990</strain>
    </source>
</reference>
<evidence type="ECO:0000256" key="9">
    <source>
        <dbReference type="RuleBase" id="RU003357"/>
    </source>
</evidence>
<dbReference type="Gene3D" id="2.40.170.20">
    <property type="entry name" value="TonB-dependent receptor, beta-barrel domain"/>
    <property type="match status" value="1"/>
</dbReference>
<evidence type="ECO:0000256" key="2">
    <source>
        <dbReference type="ARBA" id="ARBA00022448"/>
    </source>
</evidence>
<evidence type="ECO:0000259" key="12">
    <source>
        <dbReference type="Pfam" id="PF07715"/>
    </source>
</evidence>
<evidence type="ECO:0000256" key="7">
    <source>
        <dbReference type="ARBA" id="ARBA00023237"/>
    </source>
</evidence>
<dbReference type="InterPro" id="IPR023997">
    <property type="entry name" value="TonB-dep_OMP_SusC/RagA_CS"/>
</dbReference>
<name>A0A1M5DC04_9SPHI</name>
<evidence type="ECO:0000256" key="6">
    <source>
        <dbReference type="ARBA" id="ARBA00023136"/>
    </source>
</evidence>
<dbReference type="InterPro" id="IPR037066">
    <property type="entry name" value="Plug_dom_sf"/>
</dbReference>
<evidence type="ECO:0000259" key="11">
    <source>
        <dbReference type="Pfam" id="PF00593"/>
    </source>
</evidence>
<dbReference type="EMBL" id="FQUQ01000003">
    <property type="protein sequence ID" value="SHF64487.1"/>
    <property type="molecule type" value="Genomic_DNA"/>
</dbReference>
<keyword evidence="6 8" id="KW-0472">Membrane</keyword>
<dbReference type="InterPro" id="IPR023996">
    <property type="entry name" value="TonB-dep_OMP_SusC/RagA"/>
</dbReference>
<evidence type="ECO:0000256" key="5">
    <source>
        <dbReference type="ARBA" id="ARBA00023077"/>
    </source>
</evidence>
<comment type="subcellular location">
    <subcellularLocation>
        <location evidence="1 8">Cell outer membrane</location>
        <topology evidence="1 8">Multi-pass membrane protein</topology>
    </subcellularLocation>
</comment>
<dbReference type="Pfam" id="PF13715">
    <property type="entry name" value="CarbopepD_reg_2"/>
    <property type="match status" value="1"/>
</dbReference>
<dbReference type="InterPro" id="IPR036942">
    <property type="entry name" value="Beta-barrel_TonB_sf"/>
</dbReference>
<dbReference type="InterPro" id="IPR012910">
    <property type="entry name" value="Plug_dom"/>
</dbReference>
<sequence length="1074" mass="117871">MKKLIPSLMALLCLFGSAVAQNRTITGTVTGKEDGLPIPGVTVKIMGAKGGTLTNQQGKYSLDVSPGIKSLTFSSLGFVSQTQTLPLNNILNVILTGDDQALSEVVITALGIQRKKNELPYAAQEVKGEELTKTRDNNFVNSLSGKVAGLDIKQSNMMGGSTNVVMRGFKSLTGNNQALFVVDGIPVSNANTNTDDQTKGKRGYDYGNAAADINPDDIASINVLKGAAATALYGSRATNGVIMITTKKGKKNSLGITVNSGVTFGKIDRTTFTKYQNEYGAGYVNQYSKKGYDSPDGNFWYLDVFGKGPSLITPFTQDASYGGAFNPDLKVFQWNAFDPTSPTYGKATSWVAAKNDPSSFYKTAVNSSQSITLDGGGDKTTFKFGYLRTDETGVLPNSKIKKNSFNFSGDHEVTSTIKISASANYTNVNGLGRYGTGYDGANPNQQFRQWWQTNVDIKEQEAAFNREKKNITWNWSDETASGAIYSNNPYWSRYKNYETDNRDRYFGNVAMTWKPLEWLDFLGRVTYDGSNELQEDRLAIGGADVSEYARYNRSANEVNFDLMANFNKQITPNLNIRGLVGSNLRRTKVSSIFAKTNGGLGTENLYSLSNSVNAINAPLERYERVAVDGLFANTTIGYKELVFLDASIRRDQSSTLPADHNSYWYPSVAGSFLFSNLMKESTWLSHGKFRINYAEVGNDAPPLSLYDVYKINPVFGGNVLTSITTDKKNPFLRPERTKSIEAGLEMNFLAGRIGFDFSYYRTNSVDQIMAVDVSTTTGFSTRFVNAGTVRNQGIEVSAFVVPIKTTDFSWTLNLNFTRNRNQVIELYEGNNNLQLADYRGGVTLNATVGEPFGTLRSTDFQYINGQKVVNDAGYYAQSAPNQVIADVNPKWAGGIQNNIKYKDLSLSFLIDIKQGGSVFSLDQYYGQATGIYRESAGLNDLGNPQRLPISQGGGVILPGVDKNGNPNTKRVEAYDNDVTPYGYINNPPAGYIYDASFVKLREAALTYALPKKWIGDKALKGVDVSLVGRNLWIIHKNTPYTDPEAGLSSGNLQGYQSGAYPSVRTIGFNFRFKF</sequence>
<dbReference type="GO" id="GO:0009279">
    <property type="term" value="C:cell outer membrane"/>
    <property type="evidence" value="ECO:0007669"/>
    <property type="project" value="UniProtKB-SubCell"/>
</dbReference>
<dbReference type="NCBIfam" id="TIGR04056">
    <property type="entry name" value="OMP_RagA_SusC"/>
    <property type="match status" value="1"/>
</dbReference>
<keyword evidence="5 9" id="KW-0798">TonB box</keyword>
<evidence type="ECO:0000256" key="10">
    <source>
        <dbReference type="SAM" id="SignalP"/>
    </source>
</evidence>
<evidence type="ECO:0000256" key="3">
    <source>
        <dbReference type="ARBA" id="ARBA00022452"/>
    </source>
</evidence>
<dbReference type="RefSeq" id="WP_073231993.1">
    <property type="nucleotide sequence ID" value="NZ_FQUQ01000003.1"/>
</dbReference>
<evidence type="ECO:0000256" key="8">
    <source>
        <dbReference type="PROSITE-ProRule" id="PRU01360"/>
    </source>
</evidence>
<evidence type="ECO:0000313" key="14">
    <source>
        <dbReference type="Proteomes" id="UP000184287"/>
    </source>
</evidence>
<comment type="similarity">
    <text evidence="8 9">Belongs to the TonB-dependent receptor family.</text>
</comment>